<dbReference type="InterPro" id="IPR013096">
    <property type="entry name" value="Cupin_2"/>
</dbReference>
<gene>
    <name evidence="4" type="ORF">SAMN02745223_02191</name>
    <name evidence="3" type="ORF">VW29_19555</name>
</gene>
<keyword evidence="5" id="KW-1185">Reference proteome</keyword>
<dbReference type="InterPro" id="IPR014710">
    <property type="entry name" value="RmlC-like_jellyroll"/>
</dbReference>
<dbReference type="GO" id="GO:0003677">
    <property type="term" value="F:DNA binding"/>
    <property type="evidence" value="ECO:0007669"/>
    <property type="project" value="UniProtKB-KW"/>
</dbReference>
<dbReference type="SMART" id="SM00530">
    <property type="entry name" value="HTH_XRE"/>
    <property type="match status" value="1"/>
</dbReference>
<proteinExistence type="predicted"/>
<dbReference type="EMBL" id="LAJF01000148">
    <property type="protein sequence ID" value="KKB76835.1"/>
    <property type="molecule type" value="Genomic_DNA"/>
</dbReference>
<accession>A0A0F5L3N9</accession>
<dbReference type="CDD" id="cd00093">
    <property type="entry name" value="HTH_XRE"/>
    <property type="match status" value="1"/>
</dbReference>
<dbReference type="PATRIC" id="fig|1121477.3.peg.686"/>
<dbReference type="SUPFAM" id="SSF47413">
    <property type="entry name" value="lambda repressor-like DNA-binding domains"/>
    <property type="match status" value="1"/>
</dbReference>
<feature type="domain" description="HTH cro/C1-type" evidence="2">
    <location>
        <begin position="19"/>
        <end position="73"/>
    </location>
</feature>
<dbReference type="Proteomes" id="UP000033608">
    <property type="component" value="Unassembled WGS sequence"/>
</dbReference>
<dbReference type="PANTHER" id="PTHR46797:SF25">
    <property type="entry name" value="TRANSCRIPTIONAL REGULATOR"/>
    <property type="match status" value="1"/>
</dbReference>
<dbReference type="InterPro" id="IPR011051">
    <property type="entry name" value="RmlC_Cupin_sf"/>
</dbReference>
<name>A0A0F5L3N9_9HYPH</name>
<reference evidence="4 6" key="2">
    <citation type="submission" date="2016-11" db="EMBL/GenBank/DDBJ databases">
        <authorList>
            <person name="Jaros S."/>
            <person name="Januszkiewicz K."/>
            <person name="Wedrychowicz H."/>
        </authorList>
    </citation>
    <scope>NUCLEOTIDE SEQUENCE [LARGE SCALE GENOMIC DNA]</scope>
    <source>
        <strain evidence="4 6">DSM 17137</strain>
    </source>
</reference>
<dbReference type="Pfam" id="PF01381">
    <property type="entry name" value="HTH_3"/>
    <property type="match status" value="1"/>
</dbReference>
<dbReference type="Pfam" id="PF07883">
    <property type="entry name" value="Cupin_2"/>
    <property type="match status" value="1"/>
</dbReference>
<dbReference type="STRING" id="1121477.SAMN02745223_02191"/>
<dbReference type="InterPro" id="IPR050807">
    <property type="entry name" value="TransReg_Diox_bact_type"/>
</dbReference>
<evidence type="ECO:0000259" key="2">
    <source>
        <dbReference type="PROSITE" id="PS50943"/>
    </source>
</evidence>
<dbReference type="Proteomes" id="UP000184533">
    <property type="component" value="Unassembled WGS sequence"/>
</dbReference>
<dbReference type="PANTHER" id="PTHR46797">
    <property type="entry name" value="HTH-TYPE TRANSCRIPTIONAL REGULATOR"/>
    <property type="match status" value="1"/>
</dbReference>
<evidence type="ECO:0000313" key="3">
    <source>
        <dbReference type="EMBL" id="KKB76835.1"/>
    </source>
</evidence>
<dbReference type="AlphaFoldDB" id="A0A0F5L3N9"/>
<evidence type="ECO:0000313" key="4">
    <source>
        <dbReference type="EMBL" id="SHF27829.1"/>
    </source>
</evidence>
<dbReference type="PROSITE" id="PS50943">
    <property type="entry name" value="HTH_CROC1"/>
    <property type="match status" value="1"/>
</dbReference>
<dbReference type="Gene3D" id="2.60.120.10">
    <property type="entry name" value="Jelly Rolls"/>
    <property type="match status" value="1"/>
</dbReference>
<dbReference type="GO" id="GO:0003700">
    <property type="term" value="F:DNA-binding transcription factor activity"/>
    <property type="evidence" value="ECO:0007669"/>
    <property type="project" value="TreeGrafter"/>
</dbReference>
<dbReference type="InterPro" id="IPR001387">
    <property type="entry name" value="Cro/C1-type_HTH"/>
</dbReference>
<protein>
    <submittedName>
        <fullName evidence="4">Transcriptional regulator, XRE family with cupin sensor</fullName>
    </submittedName>
</protein>
<sequence>MGDAVVKADTTEPSLGMRLRLRRKELGLTMQEVAAASGLTVGFISQIERDISRPSLASLYAVAKALETSVDRFLSLAPARDHHAITRAAQRSKFRLGSTEPMYEFLEPGFAEAKLNACITHVPPGFASEVMRHEGEEFVYLIAGAMAYEVEGVEYRLQAGDTLHFKSSRPHASRNIGDVVATELWVGTLRLFAEYSPAP</sequence>
<dbReference type="CDD" id="cd02209">
    <property type="entry name" value="cupin_XRE_C"/>
    <property type="match status" value="1"/>
</dbReference>
<dbReference type="GO" id="GO:0005829">
    <property type="term" value="C:cytosol"/>
    <property type="evidence" value="ECO:0007669"/>
    <property type="project" value="TreeGrafter"/>
</dbReference>
<reference evidence="3 5" key="1">
    <citation type="submission" date="2015-03" db="EMBL/GenBank/DDBJ databases">
        <authorList>
            <person name="Hassan Y.I."/>
            <person name="Lepp D."/>
            <person name="Zhou T."/>
        </authorList>
    </citation>
    <scope>NUCLEOTIDE SEQUENCE [LARGE SCALE GENOMIC DNA]</scope>
    <source>
        <strain evidence="3 5">DSM 17137</strain>
    </source>
</reference>
<dbReference type="SUPFAM" id="SSF51182">
    <property type="entry name" value="RmlC-like cupins"/>
    <property type="match status" value="1"/>
</dbReference>
<dbReference type="InterPro" id="IPR010982">
    <property type="entry name" value="Lambda_DNA-bd_dom_sf"/>
</dbReference>
<keyword evidence="1" id="KW-0238">DNA-binding</keyword>
<dbReference type="EMBL" id="FQVC01000006">
    <property type="protein sequence ID" value="SHF27829.1"/>
    <property type="molecule type" value="Genomic_DNA"/>
</dbReference>
<evidence type="ECO:0000256" key="1">
    <source>
        <dbReference type="ARBA" id="ARBA00023125"/>
    </source>
</evidence>
<evidence type="ECO:0000313" key="5">
    <source>
        <dbReference type="Proteomes" id="UP000033608"/>
    </source>
</evidence>
<evidence type="ECO:0000313" key="6">
    <source>
        <dbReference type="Proteomes" id="UP000184533"/>
    </source>
</evidence>
<dbReference type="Gene3D" id="1.10.260.40">
    <property type="entry name" value="lambda repressor-like DNA-binding domains"/>
    <property type="match status" value="1"/>
</dbReference>
<organism evidence="3 5">
    <name type="scientific">Devosia limi DSM 17137</name>
    <dbReference type="NCBI Taxonomy" id="1121477"/>
    <lineage>
        <taxon>Bacteria</taxon>
        <taxon>Pseudomonadati</taxon>
        <taxon>Pseudomonadota</taxon>
        <taxon>Alphaproteobacteria</taxon>
        <taxon>Hyphomicrobiales</taxon>
        <taxon>Devosiaceae</taxon>
        <taxon>Devosia</taxon>
    </lineage>
</organism>